<dbReference type="InterPro" id="IPR017972">
    <property type="entry name" value="Cyt_P450_CS"/>
</dbReference>
<dbReference type="Pfam" id="PF00067">
    <property type="entry name" value="p450"/>
    <property type="match status" value="1"/>
</dbReference>
<keyword evidence="7 9" id="KW-0408">Iron</keyword>
<protein>
    <submittedName>
        <fullName evidence="12">CyP450 monooxygenase</fullName>
    </submittedName>
</protein>
<proteinExistence type="inferred from homology"/>
<keyword evidence="13" id="KW-1185">Reference proteome</keyword>
<evidence type="ECO:0000256" key="7">
    <source>
        <dbReference type="ARBA" id="ARBA00023004"/>
    </source>
</evidence>
<keyword evidence="6 10" id="KW-0560">Oxidoreductase</keyword>
<keyword evidence="8 10" id="KW-0503">Monooxygenase</keyword>
<dbReference type="CDD" id="cd11065">
    <property type="entry name" value="CYP64-like"/>
    <property type="match status" value="1"/>
</dbReference>
<feature type="binding site" description="axial binding residue" evidence="9">
    <location>
        <position position="467"/>
    </location>
    <ligand>
        <name>heme</name>
        <dbReference type="ChEBI" id="CHEBI:30413"/>
    </ligand>
    <ligandPart>
        <name>Fe</name>
        <dbReference type="ChEBI" id="CHEBI:18248"/>
    </ligandPart>
</feature>
<keyword evidence="11" id="KW-0812">Transmembrane</keyword>
<evidence type="ECO:0000256" key="3">
    <source>
        <dbReference type="ARBA" id="ARBA00010617"/>
    </source>
</evidence>
<dbReference type="SUPFAM" id="SSF48264">
    <property type="entry name" value="Cytochrome P450"/>
    <property type="match status" value="1"/>
</dbReference>
<evidence type="ECO:0000256" key="4">
    <source>
        <dbReference type="ARBA" id="ARBA00022617"/>
    </source>
</evidence>
<keyword evidence="5 9" id="KW-0479">Metal-binding</keyword>
<evidence type="ECO:0000256" key="10">
    <source>
        <dbReference type="RuleBase" id="RU000461"/>
    </source>
</evidence>
<dbReference type="EMBL" id="JAKELL010000087">
    <property type="protein sequence ID" value="KAH8983521.1"/>
    <property type="molecule type" value="Genomic_DNA"/>
</dbReference>
<dbReference type="InterPro" id="IPR050364">
    <property type="entry name" value="Cytochrome_P450_fung"/>
</dbReference>
<comment type="pathway">
    <text evidence="2">Secondary metabolite biosynthesis.</text>
</comment>
<dbReference type="GO" id="GO:0020037">
    <property type="term" value="F:heme binding"/>
    <property type="evidence" value="ECO:0007669"/>
    <property type="project" value="InterPro"/>
</dbReference>
<keyword evidence="4 9" id="KW-0349">Heme</keyword>
<evidence type="ECO:0000256" key="5">
    <source>
        <dbReference type="ARBA" id="ARBA00022723"/>
    </source>
</evidence>
<sequence length="538" mass="60851">MGKAAYILQSLSRGLLQHCAPIMATLLGSLGIGFLVTVVLFFVYSYVQDKRRNPGGLPYPPGPKGYPIIGNLFDIPSVFIYKRFREMSRELNSDIIHLQVFGFHLIACNSKGVADDLLDQRSSIYSDRPRMPMIVELMGFGWSLGFTPYNEWWKHSRQLFHKHFQPSAVPHFRPKNLKAAHGFLQRLLDSPEHFHEHMQLMAGSTILNIAYGLDIRTSDDPYLKRAEECLQILDTAANPGTFLVDIMPALKYVPEWVPGASFKRKAREWRDVAERSYTIPFDFVKQSMTGGTAQSSFTSLALRDITENDDRKYQEELIKCLGGTMYTAGTDMTVSLLLTFFLAMLTNPVAQDRAQEEIDRAVGTDRLPTFDDEPNLPFVSAMSKEVFRWQQVAPFAIPHRLMEDDVYNGYFLPKNSIVLGNAWAILHDDRLFPDPFTFKPERFTDPNVDPRVPAAVDYAFGFGQRVCPGRWMAHSLVFIVVASVLSTFRIERAVRDGRVIEPSGAYTPGILASPEKFECTIKPRSREAEALVRATATS</sequence>
<evidence type="ECO:0000256" key="1">
    <source>
        <dbReference type="ARBA" id="ARBA00001971"/>
    </source>
</evidence>
<evidence type="ECO:0000256" key="11">
    <source>
        <dbReference type="SAM" id="Phobius"/>
    </source>
</evidence>
<gene>
    <name evidence="12" type="ORF">EDB92DRAFT_1568086</name>
</gene>
<evidence type="ECO:0000313" key="12">
    <source>
        <dbReference type="EMBL" id="KAH8983521.1"/>
    </source>
</evidence>
<accession>A0AAD4LAA6</accession>
<keyword evidence="11" id="KW-1133">Transmembrane helix</keyword>
<evidence type="ECO:0000256" key="9">
    <source>
        <dbReference type="PIRSR" id="PIRSR602401-1"/>
    </source>
</evidence>
<dbReference type="InterPro" id="IPR001128">
    <property type="entry name" value="Cyt_P450"/>
</dbReference>
<name>A0AAD4LAA6_9AGAM</name>
<dbReference type="Proteomes" id="UP001201163">
    <property type="component" value="Unassembled WGS sequence"/>
</dbReference>
<dbReference type="PRINTS" id="PR00463">
    <property type="entry name" value="EP450I"/>
</dbReference>
<dbReference type="GO" id="GO:0005506">
    <property type="term" value="F:iron ion binding"/>
    <property type="evidence" value="ECO:0007669"/>
    <property type="project" value="InterPro"/>
</dbReference>
<evidence type="ECO:0000256" key="8">
    <source>
        <dbReference type="ARBA" id="ARBA00023033"/>
    </source>
</evidence>
<comment type="similarity">
    <text evidence="3 10">Belongs to the cytochrome P450 family.</text>
</comment>
<organism evidence="12 13">
    <name type="scientific">Lactarius akahatsu</name>
    <dbReference type="NCBI Taxonomy" id="416441"/>
    <lineage>
        <taxon>Eukaryota</taxon>
        <taxon>Fungi</taxon>
        <taxon>Dikarya</taxon>
        <taxon>Basidiomycota</taxon>
        <taxon>Agaricomycotina</taxon>
        <taxon>Agaricomycetes</taxon>
        <taxon>Russulales</taxon>
        <taxon>Russulaceae</taxon>
        <taxon>Lactarius</taxon>
    </lineage>
</organism>
<comment type="caution">
    <text evidence="12">The sequence shown here is derived from an EMBL/GenBank/DDBJ whole genome shotgun (WGS) entry which is preliminary data.</text>
</comment>
<dbReference type="InterPro" id="IPR036396">
    <property type="entry name" value="Cyt_P450_sf"/>
</dbReference>
<reference evidence="12" key="1">
    <citation type="submission" date="2022-01" db="EMBL/GenBank/DDBJ databases">
        <title>Comparative genomics reveals a dynamic genome evolution in the ectomycorrhizal milk-cap (Lactarius) mushrooms.</title>
        <authorList>
            <consortium name="DOE Joint Genome Institute"/>
            <person name="Lebreton A."/>
            <person name="Tang N."/>
            <person name="Kuo A."/>
            <person name="LaButti K."/>
            <person name="Drula E."/>
            <person name="Barry K."/>
            <person name="Clum A."/>
            <person name="Lipzen A."/>
            <person name="Mousain D."/>
            <person name="Ng V."/>
            <person name="Wang R."/>
            <person name="Wang X."/>
            <person name="Dai Y."/>
            <person name="Henrissat B."/>
            <person name="Grigoriev I.V."/>
            <person name="Guerin-Laguette A."/>
            <person name="Yu F."/>
            <person name="Martin F.M."/>
        </authorList>
    </citation>
    <scope>NUCLEOTIDE SEQUENCE</scope>
    <source>
        <strain evidence="12">QP</strain>
    </source>
</reference>
<dbReference type="InterPro" id="IPR002401">
    <property type="entry name" value="Cyt_P450_E_grp-I"/>
</dbReference>
<dbReference type="PROSITE" id="PS00086">
    <property type="entry name" value="CYTOCHROME_P450"/>
    <property type="match status" value="1"/>
</dbReference>
<dbReference type="GO" id="GO:0004497">
    <property type="term" value="F:monooxygenase activity"/>
    <property type="evidence" value="ECO:0007669"/>
    <property type="project" value="UniProtKB-KW"/>
</dbReference>
<feature type="transmembrane region" description="Helical" evidence="11">
    <location>
        <begin position="21"/>
        <end position="44"/>
    </location>
</feature>
<dbReference type="Gene3D" id="1.10.630.10">
    <property type="entry name" value="Cytochrome P450"/>
    <property type="match status" value="1"/>
</dbReference>
<keyword evidence="11" id="KW-0472">Membrane</keyword>
<evidence type="ECO:0000313" key="13">
    <source>
        <dbReference type="Proteomes" id="UP001201163"/>
    </source>
</evidence>
<dbReference type="PANTHER" id="PTHR46300">
    <property type="entry name" value="P450, PUTATIVE (EUROFUNG)-RELATED-RELATED"/>
    <property type="match status" value="1"/>
</dbReference>
<evidence type="ECO:0000256" key="2">
    <source>
        <dbReference type="ARBA" id="ARBA00005179"/>
    </source>
</evidence>
<dbReference type="AlphaFoldDB" id="A0AAD4LAA6"/>
<dbReference type="GO" id="GO:0016705">
    <property type="term" value="F:oxidoreductase activity, acting on paired donors, with incorporation or reduction of molecular oxygen"/>
    <property type="evidence" value="ECO:0007669"/>
    <property type="project" value="InterPro"/>
</dbReference>
<evidence type="ECO:0000256" key="6">
    <source>
        <dbReference type="ARBA" id="ARBA00023002"/>
    </source>
</evidence>
<dbReference type="PANTHER" id="PTHR46300:SF7">
    <property type="entry name" value="P450, PUTATIVE (EUROFUNG)-RELATED"/>
    <property type="match status" value="1"/>
</dbReference>
<comment type="cofactor">
    <cofactor evidence="1 9">
        <name>heme</name>
        <dbReference type="ChEBI" id="CHEBI:30413"/>
    </cofactor>
</comment>